<name>A0A6A6CDZ1_ZASCE</name>
<dbReference type="Pfam" id="PF01494">
    <property type="entry name" value="FAD_binding_3"/>
    <property type="match status" value="2"/>
</dbReference>
<dbReference type="GeneID" id="54570598"/>
<keyword evidence="3" id="KW-0274">FAD</keyword>
<accession>A0A6A6CDZ1</accession>
<dbReference type="PANTHER" id="PTHR47178:SF1">
    <property type="entry name" value="FAD-BINDING DOMAIN-CONTAINING PROTEIN-RELATED"/>
    <property type="match status" value="1"/>
</dbReference>
<reference evidence="7" key="1">
    <citation type="journal article" date="2020" name="Stud. Mycol.">
        <title>101 Dothideomycetes genomes: a test case for predicting lifestyles and emergence of pathogens.</title>
        <authorList>
            <person name="Haridas S."/>
            <person name="Albert R."/>
            <person name="Binder M."/>
            <person name="Bloem J."/>
            <person name="Labutti K."/>
            <person name="Salamov A."/>
            <person name="Andreopoulos B."/>
            <person name="Baker S."/>
            <person name="Barry K."/>
            <person name="Bills G."/>
            <person name="Bluhm B."/>
            <person name="Cannon C."/>
            <person name="Castanera R."/>
            <person name="Culley D."/>
            <person name="Daum C."/>
            <person name="Ezra D."/>
            <person name="Gonzalez J."/>
            <person name="Henrissat B."/>
            <person name="Kuo A."/>
            <person name="Liang C."/>
            <person name="Lipzen A."/>
            <person name="Lutzoni F."/>
            <person name="Magnuson J."/>
            <person name="Mondo S."/>
            <person name="Nolan M."/>
            <person name="Ohm R."/>
            <person name="Pangilinan J."/>
            <person name="Park H.-J."/>
            <person name="Ramirez L."/>
            <person name="Alfaro M."/>
            <person name="Sun H."/>
            <person name="Tritt A."/>
            <person name="Yoshinaga Y."/>
            <person name="Zwiers L.-H."/>
            <person name="Turgeon B."/>
            <person name="Goodwin S."/>
            <person name="Spatafora J."/>
            <person name="Crous P."/>
            <person name="Grigoriev I."/>
        </authorList>
    </citation>
    <scope>NUCLEOTIDE SEQUENCE</scope>
    <source>
        <strain evidence="7">ATCC 36951</strain>
    </source>
</reference>
<keyword evidence="2" id="KW-0285">Flavoprotein</keyword>
<evidence type="ECO:0000256" key="1">
    <source>
        <dbReference type="ARBA" id="ARBA00001974"/>
    </source>
</evidence>
<evidence type="ECO:0000256" key="4">
    <source>
        <dbReference type="ARBA" id="ARBA00023002"/>
    </source>
</evidence>
<evidence type="ECO:0000256" key="2">
    <source>
        <dbReference type="ARBA" id="ARBA00022630"/>
    </source>
</evidence>
<dbReference type="SUPFAM" id="SSF51905">
    <property type="entry name" value="FAD/NAD(P)-binding domain"/>
    <property type="match status" value="1"/>
</dbReference>
<dbReference type="RefSeq" id="XP_033666326.1">
    <property type="nucleotide sequence ID" value="XM_033817326.1"/>
</dbReference>
<dbReference type="OrthoDB" id="47494at2759"/>
<organism evidence="7 8">
    <name type="scientific">Zasmidium cellare ATCC 36951</name>
    <dbReference type="NCBI Taxonomy" id="1080233"/>
    <lineage>
        <taxon>Eukaryota</taxon>
        <taxon>Fungi</taxon>
        <taxon>Dikarya</taxon>
        <taxon>Ascomycota</taxon>
        <taxon>Pezizomycotina</taxon>
        <taxon>Dothideomycetes</taxon>
        <taxon>Dothideomycetidae</taxon>
        <taxon>Mycosphaerellales</taxon>
        <taxon>Mycosphaerellaceae</taxon>
        <taxon>Zasmidium</taxon>
    </lineage>
</organism>
<dbReference type="PRINTS" id="PR00420">
    <property type="entry name" value="RNGMNOXGNASE"/>
</dbReference>
<feature type="domain" description="FAD-binding" evidence="6">
    <location>
        <begin position="317"/>
        <end position="370"/>
    </location>
</feature>
<keyword evidence="5" id="KW-0503">Monooxygenase</keyword>
<dbReference type="InterPro" id="IPR036188">
    <property type="entry name" value="FAD/NAD-bd_sf"/>
</dbReference>
<dbReference type="Gene3D" id="3.50.50.60">
    <property type="entry name" value="FAD/NAD(P)-binding domain"/>
    <property type="match status" value="1"/>
</dbReference>
<proteinExistence type="predicted"/>
<dbReference type="Proteomes" id="UP000799537">
    <property type="component" value="Unassembled WGS sequence"/>
</dbReference>
<comment type="cofactor">
    <cofactor evidence="1">
        <name>FAD</name>
        <dbReference type="ChEBI" id="CHEBI:57692"/>
    </cofactor>
</comment>
<evidence type="ECO:0000256" key="5">
    <source>
        <dbReference type="ARBA" id="ARBA00023033"/>
    </source>
</evidence>
<dbReference type="GO" id="GO:0071949">
    <property type="term" value="F:FAD binding"/>
    <property type="evidence" value="ECO:0007669"/>
    <property type="project" value="InterPro"/>
</dbReference>
<keyword evidence="4" id="KW-0560">Oxidoreductase</keyword>
<gene>
    <name evidence="7" type="ORF">M409DRAFT_67261</name>
</gene>
<dbReference type="AlphaFoldDB" id="A0A6A6CDZ1"/>
<evidence type="ECO:0000313" key="7">
    <source>
        <dbReference type="EMBL" id="KAF2165437.1"/>
    </source>
</evidence>
<evidence type="ECO:0000313" key="8">
    <source>
        <dbReference type="Proteomes" id="UP000799537"/>
    </source>
</evidence>
<dbReference type="InterPro" id="IPR002938">
    <property type="entry name" value="FAD-bd"/>
</dbReference>
<evidence type="ECO:0000256" key="3">
    <source>
        <dbReference type="ARBA" id="ARBA00022827"/>
    </source>
</evidence>
<evidence type="ECO:0000259" key="6">
    <source>
        <dbReference type="Pfam" id="PF01494"/>
    </source>
</evidence>
<dbReference type="GO" id="GO:0004497">
    <property type="term" value="F:monooxygenase activity"/>
    <property type="evidence" value="ECO:0007669"/>
    <property type="project" value="UniProtKB-KW"/>
</dbReference>
<protein>
    <recommendedName>
        <fullName evidence="6">FAD-binding domain-containing protein</fullName>
    </recommendedName>
</protein>
<keyword evidence="8" id="KW-1185">Reference proteome</keyword>
<feature type="domain" description="FAD-binding" evidence="6">
    <location>
        <begin position="8"/>
        <end position="180"/>
    </location>
</feature>
<sequence>MASTLPPMLIIGGGISGLTLAQACRKENLPSRIFERDESPTSRSAGWGITLNSALSHFKSLLPDDVLGRLPEALVNKAAVEAGEKGDFTFYDLSNGDSKWKVPTASERIRVSRHRLRRVLCTGLDVEWGKTLASITKDESGVHAHFTDGTSASGSFLVACDGAHSAIRKLIHHEKAKNYELPIRFLGAGVTYTEREMSAIRNLDAYFFHGSDPRTDVFLYFSFLEAPGDNGAPETNQNGEKMYRSQIVTSWPYREGFLGRADPSDVPNTDTGRRSWMKSMTAEWAEPFRFVVQNLPHDCEIKPVELSDWVPQPNEKNVFDGRVVLLGDAFHAMVMYRGEGANQSIVDIANLLDLIKPIYQAAARPDDLDESFRAVTRKYEQEVVARTELAVLASRQACLDAHDFKRINEQSPLLRRRVIKEEFAELQK</sequence>
<dbReference type="PANTHER" id="PTHR47178">
    <property type="entry name" value="MONOOXYGENASE, FAD-BINDING"/>
    <property type="match status" value="1"/>
</dbReference>
<dbReference type="EMBL" id="ML993600">
    <property type="protein sequence ID" value="KAF2165437.1"/>
    <property type="molecule type" value="Genomic_DNA"/>
</dbReference>